<evidence type="ECO:0000256" key="10">
    <source>
        <dbReference type="RuleBase" id="RU351113"/>
    </source>
</evidence>
<feature type="transmembrane region" description="Helical" evidence="10">
    <location>
        <begin position="7"/>
        <end position="28"/>
    </location>
</feature>
<feature type="transmembrane region" description="Helical" evidence="10">
    <location>
        <begin position="125"/>
        <end position="144"/>
    </location>
</feature>
<proteinExistence type="inferred from homology"/>
<dbReference type="GO" id="GO:0005886">
    <property type="term" value="C:plasma membrane"/>
    <property type="evidence" value="ECO:0007669"/>
    <property type="project" value="UniProtKB-SubCell"/>
</dbReference>
<feature type="transmembrane region" description="Helical" evidence="10">
    <location>
        <begin position="224"/>
        <end position="245"/>
    </location>
</feature>
<comment type="similarity">
    <text evidence="10">Belongs to the insect chemoreceptor superfamily. Heteromeric odorant receptor channel (TC 1.A.69) family.</text>
</comment>
<keyword evidence="8 10" id="KW-0675">Receptor</keyword>
<reference evidence="11 12" key="1">
    <citation type="submission" date="2016-03" db="EMBL/GenBank/DDBJ databases">
        <title>Trachymyrmex septentrionalis WGS genome.</title>
        <authorList>
            <person name="Nygaard S."/>
            <person name="Hu H."/>
            <person name="Boomsma J."/>
            <person name="Zhang G."/>
        </authorList>
    </citation>
    <scope>NUCLEOTIDE SEQUENCE [LARGE SCALE GENOMIC DNA]</scope>
    <source>
        <strain evidence="11">Tsep2-gDNA-1</strain>
        <tissue evidence="11">Whole body</tissue>
    </source>
</reference>
<gene>
    <name evidence="11" type="ORF">ALC56_09254</name>
</gene>
<evidence type="ECO:0000256" key="2">
    <source>
        <dbReference type="ARBA" id="ARBA00022475"/>
    </source>
</evidence>
<name>A0A195F8A9_9HYME</name>
<keyword evidence="7 10" id="KW-0472">Membrane</keyword>
<feature type="transmembrane region" description="Helical" evidence="10">
    <location>
        <begin position="92"/>
        <end position="113"/>
    </location>
</feature>
<organism evidence="11 12">
    <name type="scientific">Trachymyrmex septentrionalis</name>
    <dbReference type="NCBI Taxonomy" id="34720"/>
    <lineage>
        <taxon>Eukaryota</taxon>
        <taxon>Metazoa</taxon>
        <taxon>Ecdysozoa</taxon>
        <taxon>Arthropoda</taxon>
        <taxon>Hexapoda</taxon>
        <taxon>Insecta</taxon>
        <taxon>Pterygota</taxon>
        <taxon>Neoptera</taxon>
        <taxon>Endopterygota</taxon>
        <taxon>Hymenoptera</taxon>
        <taxon>Apocrita</taxon>
        <taxon>Aculeata</taxon>
        <taxon>Formicoidea</taxon>
        <taxon>Formicidae</taxon>
        <taxon>Myrmicinae</taxon>
        <taxon>Trachymyrmex</taxon>
    </lineage>
</organism>
<dbReference type="PANTHER" id="PTHR21137">
    <property type="entry name" value="ODORANT RECEPTOR"/>
    <property type="match status" value="1"/>
</dbReference>
<evidence type="ECO:0000256" key="6">
    <source>
        <dbReference type="ARBA" id="ARBA00022989"/>
    </source>
</evidence>
<dbReference type="Proteomes" id="UP000078541">
    <property type="component" value="Unassembled WGS sequence"/>
</dbReference>
<keyword evidence="12" id="KW-1185">Reference proteome</keyword>
<evidence type="ECO:0000256" key="5">
    <source>
        <dbReference type="ARBA" id="ARBA00022725"/>
    </source>
</evidence>
<dbReference type="GO" id="GO:0004984">
    <property type="term" value="F:olfactory receptor activity"/>
    <property type="evidence" value="ECO:0007669"/>
    <property type="project" value="InterPro"/>
</dbReference>
<keyword evidence="2" id="KW-1003">Cell membrane</keyword>
<accession>A0A195F8A9</accession>
<evidence type="ECO:0000313" key="11">
    <source>
        <dbReference type="EMBL" id="KYN36294.1"/>
    </source>
</evidence>
<keyword evidence="3 10" id="KW-0716">Sensory transduction</keyword>
<dbReference type="EMBL" id="KQ981744">
    <property type="protein sequence ID" value="KYN36294.1"/>
    <property type="molecule type" value="Genomic_DNA"/>
</dbReference>
<feature type="transmembrane region" description="Helical" evidence="10">
    <location>
        <begin position="181"/>
        <end position="204"/>
    </location>
</feature>
<keyword evidence="4 10" id="KW-0812">Transmembrane</keyword>
<keyword evidence="9 10" id="KW-0807">Transducer</keyword>
<evidence type="ECO:0000256" key="3">
    <source>
        <dbReference type="ARBA" id="ARBA00022606"/>
    </source>
</evidence>
<keyword evidence="6 10" id="KW-1133">Transmembrane helix</keyword>
<dbReference type="AlphaFoldDB" id="A0A195F8A9"/>
<evidence type="ECO:0000256" key="8">
    <source>
        <dbReference type="ARBA" id="ARBA00023170"/>
    </source>
</evidence>
<dbReference type="GO" id="GO:0007165">
    <property type="term" value="P:signal transduction"/>
    <property type="evidence" value="ECO:0007669"/>
    <property type="project" value="UniProtKB-KW"/>
</dbReference>
<evidence type="ECO:0000256" key="7">
    <source>
        <dbReference type="ARBA" id="ARBA00023136"/>
    </source>
</evidence>
<dbReference type="PANTHER" id="PTHR21137:SF35">
    <property type="entry name" value="ODORANT RECEPTOR 19A-RELATED"/>
    <property type="match status" value="1"/>
</dbReference>
<sequence>MNEAKRIACAFMFISQISGFLVLIGPLMTQNERQLPMKMYVPYSMMELLPYLLTYLEQVAVVFYGVSLNVAFDSLVYGFIIHTCGQIELLSYRLYAIVILIYEFTISEVIELVRTHDDIEGITEGLFLALTYVALCFKYGNFLVRQNEVSILLDCFRRETCQPRNSEERMILIKYDRKAKWCVRTFMSISQATCIALILAPIIGPQNTDRPLPFKTYLPYSISGLYPYLATYLQHVGAIFYGVLLNVSFDSLVYGFTLHVCGQIELLCYRLSKIYKDHPKQYQIDTDKGTIISECVRHQLYKKLLSVGFLSLTLYLGCMLFQVFFYCWYGNELQLKSKGIGDAIYSSNWTIATMRDRRSLLFVMATSQKGLKLSYYGIFNLALDTFTWVNTTMIHFV</sequence>
<evidence type="ECO:0000256" key="9">
    <source>
        <dbReference type="ARBA" id="ARBA00023224"/>
    </source>
</evidence>
<protein>
    <recommendedName>
        <fullName evidence="10">Odorant receptor</fullName>
    </recommendedName>
</protein>
<keyword evidence="5 10" id="KW-0552">Olfaction</keyword>
<evidence type="ECO:0000256" key="1">
    <source>
        <dbReference type="ARBA" id="ARBA00004651"/>
    </source>
</evidence>
<feature type="transmembrane region" description="Helical" evidence="10">
    <location>
        <begin position="48"/>
        <end position="72"/>
    </location>
</feature>
<feature type="transmembrane region" description="Helical" evidence="10">
    <location>
        <begin position="307"/>
        <end position="329"/>
    </location>
</feature>
<evidence type="ECO:0000313" key="12">
    <source>
        <dbReference type="Proteomes" id="UP000078541"/>
    </source>
</evidence>
<dbReference type="InterPro" id="IPR004117">
    <property type="entry name" value="7tm6_olfct_rcpt"/>
</dbReference>
<evidence type="ECO:0000256" key="4">
    <source>
        <dbReference type="ARBA" id="ARBA00022692"/>
    </source>
</evidence>
<dbReference type="STRING" id="34720.A0A195F8A9"/>
<dbReference type="Pfam" id="PF02949">
    <property type="entry name" value="7tm_6"/>
    <property type="match status" value="3"/>
</dbReference>
<dbReference type="GO" id="GO:0005549">
    <property type="term" value="F:odorant binding"/>
    <property type="evidence" value="ECO:0007669"/>
    <property type="project" value="InterPro"/>
</dbReference>
<comment type="subcellular location">
    <subcellularLocation>
        <location evidence="1 10">Cell membrane</location>
        <topology evidence="1 10">Multi-pass membrane protein</topology>
    </subcellularLocation>
</comment>